<dbReference type="Pfam" id="PF01535">
    <property type="entry name" value="PPR"/>
    <property type="match status" value="2"/>
</dbReference>
<proteinExistence type="inferred from homology"/>
<dbReference type="PANTHER" id="PTHR45717:SF20">
    <property type="entry name" value="OS07G0598500 PROTEIN"/>
    <property type="match status" value="1"/>
</dbReference>
<name>A0A328DUV7_9ASTE</name>
<dbReference type="InterPro" id="IPR011990">
    <property type="entry name" value="TPR-like_helical_dom_sf"/>
</dbReference>
<comment type="caution">
    <text evidence="4">The sequence shown here is derived from an EMBL/GenBank/DDBJ whole genome shotgun (WGS) entry which is preliminary data.</text>
</comment>
<dbReference type="GO" id="GO:0003729">
    <property type="term" value="F:mRNA binding"/>
    <property type="evidence" value="ECO:0007669"/>
    <property type="project" value="UniProtKB-ARBA"/>
</dbReference>
<sequence length="438" mass="51158">MVSRLCKDGRFPLALKIYDWMEKEGIYKFSSRDHAVRINLIGKVRGCSAAEHYFRNLREQARNDKTFGELLHCYVLKHRTEKALFHFNKMKESGSLLSPHPFNEIMCLYAKSLQIEKLGELEEAMKFVKQWEVLGNWRSVDNISIPYSVIVAYIKNGSLRKAFYRVIEWTNKRKAGVDKLSLLLCDEYLKLGDLFIAFDRFQVDGCMLFEPVEVQRLFLPYVEEECGSFFPLRCSRSLCTRSLKTDAGKTCLEIIPIKEKNKIKVALLIHPKNSTQSVNKDYENIITSLVESGELNEARKMAMEWEASGNLTSLDDLNISKLIIDGYCQESLFVEAEAMAEAWTREKRCWVRGIWLILACHYQEQGKMVRGLECMRRFLCLTPSLKVWKEDDEMFKMFLFMVEYSRGMNAAGYFMNRKYDLFALNESLCHRVYDQQNI</sequence>
<dbReference type="AlphaFoldDB" id="A0A328DUV7"/>
<reference evidence="4 5" key="1">
    <citation type="submission" date="2018-06" db="EMBL/GenBank/DDBJ databases">
        <title>The Genome of Cuscuta australis (Dodder) Provides Insight into the Evolution of Plant Parasitism.</title>
        <authorList>
            <person name="Liu H."/>
        </authorList>
    </citation>
    <scope>NUCLEOTIDE SEQUENCE [LARGE SCALE GENOMIC DNA]</scope>
    <source>
        <strain evidence="5">cv. Yunnan</strain>
        <tissue evidence="4">Vines</tissue>
    </source>
</reference>
<organism evidence="4 5">
    <name type="scientific">Cuscuta australis</name>
    <dbReference type="NCBI Taxonomy" id="267555"/>
    <lineage>
        <taxon>Eukaryota</taxon>
        <taxon>Viridiplantae</taxon>
        <taxon>Streptophyta</taxon>
        <taxon>Embryophyta</taxon>
        <taxon>Tracheophyta</taxon>
        <taxon>Spermatophyta</taxon>
        <taxon>Magnoliopsida</taxon>
        <taxon>eudicotyledons</taxon>
        <taxon>Gunneridae</taxon>
        <taxon>Pentapetalae</taxon>
        <taxon>asterids</taxon>
        <taxon>lamiids</taxon>
        <taxon>Solanales</taxon>
        <taxon>Convolvulaceae</taxon>
        <taxon>Cuscuteae</taxon>
        <taxon>Cuscuta</taxon>
        <taxon>Cuscuta subgen. Grammica</taxon>
        <taxon>Cuscuta sect. Cleistogrammica</taxon>
    </lineage>
</organism>
<keyword evidence="2" id="KW-0677">Repeat</keyword>
<feature type="repeat" description="PPR" evidence="3">
    <location>
        <begin position="1"/>
        <end position="28"/>
    </location>
</feature>
<comment type="similarity">
    <text evidence="1">Belongs to the PPR family. P subfamily.</text>
</comment>
<dbReference type="EMBL" id="NQVE01000082">
    <property type="protein sequence ID" value="RAL49525.1"/>
    <property type="molecule type" value="Genomic_DNA"/>
</dbReference>
<dbReference type="PANTHER" id="PTHR45717">
    <property type="entry name" value="OS12G0527900 PROTEIN"/>
    <property type="match status" value="1"/>
</dbReference>
<accession>A0A328DUV7</accession>
<dbReference type="Proteomes" id="UP000249390">
    <property type="component" value="Unassembled WGS sequence"/>
</dbReference>
<keyword evidence="5" id="KW-1185">Reference proteome</keyword>
<protein>
    <recommendedName>
        <fullName evidence="6">Pentacotripeptide-repeat region of PRORP domain-containing protein</fullName>
    </recommendedName>
</protein>
<dbReference type="Gene3D" id="1.25.40.10">
    <property type="entry name" value="Tetratricopeptide repeat domain"/>
    <property type="match status" value="1"/>
</dbReference>
<evidence type="ECO:0000313" key="4">
    <source>
        <dbReference type="EMBL" id="RAL49525.1"/>
    </source>
</evidence>
<evidence type="ECO:0000313" key="5">
    <source>
        <dbReference type="Proteomes" id="UP000249390"/>
    </source>
</evidence>
<dbReference type="GO" id="GO:0005739">
    <property type="term" value="C:mitochondrion"/>
    <property type="evidence" value="ECO:0007669"/>
    <property type="project" value="TreeGrafter"/>
</dbReference>
<evidence type="ECO:0008006" key="6">
    <source>
        <dbReference type="Google" id="ProtNLM"/>
    </source>
</evidence>
<evidence type="ECO:0000256" key="3">
    <source>
        <dbReference type="PROSITE-ProRule" id="PRU00708"/>
    </source>
</evidence>
<gene>
    <name evidence="4" type="ORF">DM860_012958</name>
</gene>
<evidence type="ECO:0000256" key="1">
    <source>
        <dbReference type="ARBA" id="ARBA00007626"/>
    </source>
</evidence>
<dbReference type="InterPro" id="IPR002885">
    <property type="entry name" value="PPR_rpt"/>
</dbReference>
<evidence type="ECO:0000256" key="2">
    <source>
        <dbReference type="ARBA" id="ARBA00022737"/>
    </source>
</evidence>
<dbReference type="PROSITE" id="PS51375">
    <property type="entry name" value="PPR"/>
    <property type="match status" value="1"/>
</dbReference>